<dbReference type="Pfam" id="PF05617">
    <property type="entry name" value="Prolamin_like"/>
    <property type="match status" value="1"/>
</dbReference>
<dbReference type="AlphaFoldDB" id="A0A087H6L7"/>
<evidence type="ECO:0000256" key="1">
    <source>
        <dbReference type="ARBA" id="ARBA00022729"/>
    </source>
</evidence>
<proteinExistence type="predicted"/>
<feature type="chain" id="PRO_5001822952" description="Prolamin-like domain-containing protein" evidence="2">
    <location>
        <begin position="25"/>
        <end position="141"/>
    </location>
</feature>
<keyword evidence="5" id="KW-1185">Reference proteome</keyword>
<dbReference type="PANTHER" id="PTHR31181:SF67">
    <property type="entry name" value="PROLAMIN-LIKE PROTEIN (DUF1278)"/>
    <property type="match status" value="1"/>
</dbReference>
<evidence type="ECO:0000313" key="4">
    <source>
        <dbReference type="EMBL" id="KFK37769.1"/>
    </source>
</evidence>
<accession>A0A087H6L7</accession>
<evidence type="ECO:0000256" key="2">
    <source>
        <dbReference type="SAM" id="SignalP"/>
    </source>
</evidence>
<protein>
    <recommendedName>
        <fullName evidence="3">Prolamin-like domain-containing protein</fullName>
    </recommendedName>
</protein>
<dbReference type="GO" id="GO:0080155">
    <property type="term" value="P:regulation of double fertilization forming a zygote and endosperm"/>
    <property type="evidence" value="ECO:0007669"/>
    <property type="project" value="TreeGrafter"/>
</dbReference>
<dbReference type="Gramene" id="KFK37769">
    <property type="protein sequence ID" value="KFK37769"/>
    <property type="gene ID" value="AALP_AA3G027200"/>
</dbReference>
<sequence length="141" mass="15182">MKSISLIFVLVLISSSFAPQTATAFSLFPFPFPFPFPLPLPFSLPSIFGASIGNVIGPIGNGIGNGDGNEITRRCFPDLGDGEACMAEISGSFFNRQISIGPECCKAIVEIDQDCTQAVFKPFSNSYFSSSVKQFCTYINN</sequence>
<dbReference type="Proteomes" id="UP000029120">
    <property type="component" value="Chromosome 3"/>
</dbReference>
<dbReference type="OrthoDB" id="1862203at2759"/>
<dbReference type="GO" id="GO:0031982">
    <property type="term" value="C:vesicle"/>
    <property type="evidence" value="ECO:0007669"/>
    <property type="project" value="TreeGrafter"/>
</dbReference>
<dbReference type="GO" id="GO:2000008">
    <property type="term" value="P:regulation of protein localization to cell surface"/>
    <property type="evidence" value="ECO:0007669"/>
    <property type="project" value="TreeGrafter"/>
</dbReference>
<dbReference type="GO" id="GO:0009567">
    <property type="term" value="P:double fertilization forming a zygote and endosperm"/>
    <property type="evidence" value="ECO:0007669"/>
    <property type="project" value="TreeGrafter"/>
</dbReference>
<evidence type="ECO:0000313" key="5">
    <source>
        <dbReference type="Proteomes" id="UP000029120"/>
    </source>
</evidence>
<dbReference type="GO" id="GO:0005576">
    <property type="term" value="C:extracellular region"/>
    <property type="evidence" value="ECO:0007669"/>
    <property type="project" value="TreeGrafter"/>
</dbReference>
<dbReference type="PANTHER" id="PTHR31181">
    <property type="entry name" value="EGG CELL-SECRETED PROTEIN 1.4"/>
    <property type="match status" value="1"/>
</dbReference>
<reference evidence="5" key="1">
    <citation type="journal article" date="2015" name="Nat. Plants">
        <title>Genome expansion of Arabis alpina linked with retrotransposition and reduced symmetric DNA methylation.</title>
        <authorList>
            <person name="Willing E.M."/>
            <person name="Rawat V."/>
            <person name="Mandakova T."/>
            <person name="Maumus F."/>
            <person name="James G.V."/>
            <person name="Nordstroem K.J."/>
            <person name="Becker C."/>
            <person name="Warthmann N."/>
            <person name="Chica C."/>
            <person name="Szarzynska B."/>
            <person name="Zytnicki M."/>
            <person name="Albani M.C."/>
            <person name="Kiefer C."/>
            <person name="Bergonzi S."/>
            <person name="Castaings L."/>
            <person name="Mateos J.L."/>
            <person name="Berns M.C."/>
            <person name="Bujdoso N."/>
            <person name="Piofczyk T."/>
            <person name="de Lorenzo L."/>
            <person name="Barrero-Sicilia C."/>
            <person name="Mateos I."/>
            <person name="Piednoel M."/>
            <person name="Hagmann J."/>
            <person name="Chen-Min-Tao R."/>
            <person name="Iglesias-Fernandez R."/>
            <person name="Schuster S.C."/>
            <person name="Alonso-Blanco C."/>
            <person name="Roudier F."/>
            <person name="Carbonero P."/>
            <person name="Paz-Ares J."/>
            <person name="Davis S.J."/>
            <person name="Pecinka A."/>
            <person name="Quesneville H."/>
            <person name="Colot V."/>
            <person name="Lysak M.A."/>
            <person name="Weigel D."/>
            <person name="Coupland G."/>
            <person name="Schneeberger K."/>
        </authorList>
    </citation>
    <scope>NUCLEOTIDE SEQUENCE [LARGE SCALE GENOMIC DNA]</scope>
    <source>
        <strain evidence="5">cv. Pajares</strain>
    </source>
</reference>
<gene>
    <name evidence="4" type="ordered locus">AALP_Aa3g027200</name>
</gene>
<feature type="domain" description="Prolamin-like" evidence="3">
    <location>
        <begin position="75"/>
        <end position="136"/>
    </location>
</feature>
<dbReference type="EMBL" id="CM002871">
    <property type="protein sequence ID" value="KFK37769.1"/>
    <property type="molecule type" value="Genomic_DNA"/>
</dbReference>
<dbReference type="OMA" id="LARMCFP"/>
<feature type="signal peptide" evidence="2">
    <location>
        <begin position="1"/>
        <end position="24"/>
    </location>
</feature>
<evidence type="ECO:0000259" key="3">
    <source>
        <dbReference type="Pfam" id="PF05617"/>
    </source>
</evidence>
<dbReference type="InterPro" id="IPR008502">
    <property type="entry name" value="Prolamin-like"/>
</dbReference>
<keyword evidence="1 2" id="KW-0732">Signal</keyword>
<name>A0A087H6L7_ARAAL</name>
<organism evidence="4 5">
    <name type="scientific">Arabis alpina</name>
    <name type="common">Alpine rock-cress</name>
    <dbReference type="NCBI Taxonomy" id="50452"/>
    <lineage>
        <taxon>Eukaryota</taxon>
        <taxon>Viridiplantae</taxon>
        <taxon>Streptophyta</taxon>
        <taxon>Embryophyta</taxon>
        <taxon>Tracheophyta</taxon>
        <taxon>Spermatophyta</taxon>
        <taxon>Magnoliopsida</taxon>
        <taxon>eudicotyledons</taxon>
        <taxon>Gunneridae</taxon>
        <taxon>Pentapetalae</taxon>
        <taxon>rosids</taxon>
        <taxon>malvids</taxon>
        <taxon>Brassicales</taxon>
        <taxon>Brassicaceae</taxon>
        <taxon>Arabideae</taxon>
        <taxon>Arabis</taxon>
    </lineage>
</organism>